<dbReference type="HOGENOM" id="CLU_2679681_0_0_11"/>
<gene>
    <name evidence="1" type="ORF">UM93_16100</name>
</gene>
<dbReference type="EMBL" id="CP011005">
    <property type="protein sequence ID" value="AJT42613.1"/>
    <property type="molecule type" value="Genomic_DNA"/>
</dbReference>
<proteinExistence type="predicted"/>
<accession>A0A0D4C208</accession>
<sequence length="74" mass="7438">MTTGAVDWVLLVGVLLGSALPLEEGEAEGVLCWPSLLGVGCETGPSAACSAWAATVKPNRDTLLITATAAALRA</sequence>
<dbReference type="KEGG" id="ari:UM93_16100"/>
<name>A0A0D4C208_9MICC</name>
<evidence type="ECO:0000313" key="2">
    <source>
        <dbReference type="Proteomes" id="UP000061839"/>
    </source>
</evidence>
<organism evidence="1 2">
    <name type="scientific">Psychromicrobium lacuslunae</name>
    <dbReference type="NCBI Taxonomy" id="1618207"/>
    <lineage>
        <taxon>Bacteria</taxon>
        <taxon>Bacillati</taxon>
        <taxon>Actinomycetota</taxon>
        <taxon>Actinomycetes</taxon>
        <taxon>Micrococcales</taxon>
        <taxon>Micrococcaceae</taxon>
        <taxon>Psychromicrobium</taxon>
    </lineage>
</organism>
<keyword evidence="2" id="KW-1185">Reference proteome</keyword>
<dbReference type="AlphaFoldDB" id="A0A0D4C208"/>
<reference evidence="1 2" key="1">
    <citation type="journal article" date="2015" name="Genome Announc.">
        <title>Complete Genome Sequencing of Protease-Producing Novel Arthrobacter sp. Strain IHBB 11108 Using PacBio Single-Molecule Real-Time Sequencing Technology.</title>
        <authorList>
            <person name="Kiran S."/>
            <person name="Swarnkar M.K."/>
            <person name="Pal M."/>
            <person name="Thakur R."/>
            <person name="Tewari R."/>
            <person name="Singh A.K."/>
            <person name="Gulati A."/>
        </authorList>
    </citation>
    <scope>NUCLEOTIDE SEQUENCE [LARGE SCALE GENOMIC DNA]</scope>
    <source>
        <strain evidence="1 2">IHBB 11108</strain>
    </source>
</reference>
<evidence type="ECO:0000313" key="1">
    <source>
        <dbReference type="EMBL" id="AJT42613.1"/>
    </source>
</evidence>
<protein>
    <submittedName>
        <fullName evidence="1">Uncharacterized protein</fullName>
    </submittedName>
</protein>
<dbReference type="Proteomes" id="UP000061839">
    <property type="component" value="Chromosome"/>
</dbReference>